<feature type="transmembrane region" description="Helical" evidence="8">
    <location>
        <begin position="42"/>
        <end position="64"/>
    </location>
</feature>
<evidence type="ECO:0000256" key="2">
    <source>
        <dbReference type="ARBA" id="ARBA00009142"/>
    </source>
</evidence>
<feature type="transmembrane region" description="Helical" evidence="8">
    <location>
        <begin position="229"/>
        <end position="248"/>
    </location>
</feature>
<organism evidence="9 10">
    <name type="scientific">Alkalibacterium thalassium</name>
    <dbReference type="NCBI Taxonomy" id="426701"/>
    <lineage>
        <taxon>Bacteria</taxon>
        <taxon>Bacillati</taxon>
        <taxon>Bacillota</taxon>
        <taxon>Bacilli</taxon>
        <taxon>Lactobacillales</taxon>
        <taxon>Carnobacteriaceae</taxon>
        <taxon>Alkalibacterium</taxon>
    </lineage>
</organism>
<feature type="transmembrane region" description="Helical" evidence="8">
    <location>
        <begin position="176"/>
        <end position="195"/>
    </location>
</feature>
<comment type="subcellular location">
    <subcellularLocation>
        <location evidence="1 8">Cell membrane</location>
        <topology evidence="1 8">Multi-pass membrane protein</topology>
    </subcellularLocation>
</comment>
<dbReference type="STRING" id="426701.SAMN04488098_10375"/>
<dbReference type="InterPro" id="IPR052017">
    <property type="entry name" value="TSUP"/>
</dbReference>
<dbReference type="AlphaFoldDB" id="A0A1G9CPX9"/>
<accession>A0A1G9CPX9</accession>
<evidence type="ECO:0000313" key="9">
    <source>
        <dbReference type="EMBL" id="SDK53657.1"/>
    </source>
</evidence>
<feature type="transmembrane region" description="Helical" evidence="8">
    <location>
        <begin position="99"/>
        <end position="116"/>
    </location>
</feature>
<dbReference type="PANTHER" id="PTHR30269:SF37">
    <property type="entry name" value="MEMBRANE TRANSPORTER PROTEIN"/>
    <property type="match status" value="1"/>
</dbReference>
<feature type="transmembrane region" description="Helical" evidence="8">
    <location>
        <begin position="201"/>
        <end position="217"/>
    </location>
</feature>
<reference evidence="10" key="1">
    <citation type="submission" date="2016-10" db="EMBL/GenBank/DDBJ databases">
        <authorList>
            <person name="Varghese N."/>
            <person name="Submissions S."/>
        </authorList>
    </citation>
    <scope>NUCLEOTIDE SEQUENCE [LARGE SCALE GENOMIC DNA]</scope>
    <source>
        <strain evidence="10">DSM 19181</strain>
    </source>
</reference>
<protein>
    <recommendedName>
        <fullName evidence="8">Probable membrane transporter protein</fullName>
    </recommendedName>
</protein>
<keyword evidence="7 8" id="KW-0472">Membrane</keyword>
<keyword evidence="6 8" id="KW-1133">Transmembrane helix</keyword>
<evidence type="ECO:0000256" key="5">
    <source>
        <dbReference type="ARBA" id="ARBA00022692"/>
    </source>
</evidence>
<proteinExistence type="inferred from homology"/>
<dbReference type="Proteomes" id="UP000199433">
    <property type="component" value="Unassembled WGS sequence"/>
</dbReference>
<evidence type="ECO:0000256" key="3">
    <source>
        <dbReference type="ARBA" id="ARBA00022448"/>
    </source>
</evidence>
<feature type="transmembrane region" description="Helical" evidence="8">
    <location>
        <begin position="76"/>
        <end position="93"/>
    </location>
</feature>
<sequence>MNYSLIIYVVGAVFLGSLMRSTFGFGDSVVSMPLLALLPIPFSTAVSLVALVGFTVALFSLFSGWKRLDLNVLKRLTLSTIAGIPVGLLLVAFAERTWVDLFLGLLLVLYAGYSLVSASRTNHSIQQTVSRPGYAIPFGFSSGMLGSAYNMNGIPVVLYGTMRNWTPDEFKDNIQAHFLISSILIVLSHFLSGFWTQELGLYYILSLPVIIMAIKLGDIIYSRIQVEKFKTIVLIIILLLGLFMLASLI</sequence>
<dbReference type="InterPro" id="IPR002781">
    <property type="entry name" value="TM_pro_TauE-like"/>
</dbReference>
<keyword evidence="4 8" id="KW-1003">Cell membrane</keyword>
<dbReference type="PANTHER" id="PTHR30269">
    <property type="entry name" value="TRANSMEMBRANE PROTEIN YFCA"/>
    <property type="match status" value="1"/>
</dbReference>
<evidence type="ECO:0000256" key="1">
    <source>
        <dbReference type="ARBA" id="ARBA00004651"/>
    </source>
</evidence>
<dbReference type="RefSeq" id="WP_091267808.1">
    <property type="nucleotide sequence ID" value="NZ_FNFK01000037.1"/>
</dbReference>
<evidence type="ECO:0000256" key="8">
    <source>
        <dbReference type="RuleBase" id="RU363041"/>
    </source>
</evidence>
<dbReference type="GO" id="GO:0005886">
    <property type="term" value="C:plasma membrane"/>
    <property type="evidence" value="ECO:0007669"/>
    <property type="project" value="UniProtKB-SubCell"/>
</dbReference>
<evidence type="ECO:0000256" key="7">
    <source>
        <dbReference type="ARBA" id="ARBA00023136"/>
    </source>
</evidence>
<dbReference type="Pfam" id="PF01925">
    <property type="entry name" value="TauE"/>
    <property type="match status" value="1"/>
</dbReference>
<name>A0A1G9CPX9_9LACT</name>
<keyword evidence="5 8" id="KW-0812">Transmembrane</keyword>
<keyword evidence="3" id="KW-0813">Transport</keyword>
<evidence type="ECO:0000256" key="6">
    <source>
        <dbReference type="ARBA" id="ARBA00022989"/>
    </source>
</evidence>
<evidence type="ECO:0000256" key="4">
    <source>
        <dbReference type="ARBA" id="ARBA00022475"/>
    </source>
</evidence>
<dbReference type="EMBL" id="FNFK01000037">
    <property type="protein sequence ID" value="SDK53657.1"/>
    <property type="molecule type" value="Genomic_DNA"/>
</dbReference>
<evidence type="ECO:0000313" key="10">
    <source>
        <dbReference type="Proteomes" id="UP000199433"/>
    </source>
</evidence>
<dbReference type="OrthoDB" id="668749at2"/>
<gene>
    <name evidence="9" type="ORF">SAMN04488098_10375</name>
</gene>
<comment type="similarity">
    <text evidence="2 8">Belongs to the 4-toluene sulfonate uptake permease (TSUP) (TC 2.A.102) family.</text>
</comment>
<keyword evidence="10" id="KW-1185">Reference proteome</keyword>